<gene>
    <name evidence="2" type="ORF">METZ01_LOCUS73</name>
</gene>
<dbReference type="EMBL" id="UINC01000005">
    <property type="protein sequence ID" value="SUZ47219.1"/>
    <property type="molecule type" value="Genomic_DNA"/>
</dbReference>
<evidence type="ECO:0000313" key="2">
    <source>
        <dbReference type="EMBL" id="SUZ47219.1"/>
    </source>
</evidence>
<dbReference type="InterPro" id="IPR010496">
    <property type="entry name" value="AL/BT2_dom"/>
</dbReference>
<proteinExistence type="predicted"/>
<name>A0A381MY72_9ZZZZ</name>
<dbReference type="Gene3D" id="2.60.120.560">
    <property type="entry name" value="Exo-inulinase, domain 1"/>
    <property type="match status" value="1"/>
</dbReference>
<protein>
    <recommendedName>
        <fullName evidence="1">3-keto-alpha-glucoside-1,2-lyase/3-keto-2-hydroxy-glucal hydratase domain-containing protein</fullName>
    </recommendedName>
</protein>
<reference evidence="2" key="1">
    <citation type="submission" date="2018-05" db="EMBL/GenBank/DDBJ databases">
        <authorList>
            <person name="Lanie J.A."/>
            <person name="Ng W.-L."/>
            <person name="Kazmierczak K.M."/>
            <person name="Andrzejewski T.M."/>
            <person name="Davidsen T.M."/>
            <person name="Wayne K.J."/>
            <person name="Tettelin H."/>
            <person name="Glass J.I."/>
            <person name="Rusch D."/>
            <person name="Podicherti R."/>
            <person name="Tsui H.-C.T."/>
            <person name="Winkler M.E."/>
        </authorList>
    </citation>
    <scope>NUCLEOTIDE SEQUENCE</scope>
</reference>
<feature type="domain" description="3-keto-alpha-glucoside-1,2-lyase/3-keto-2-hydroxy-glucal hydratase" evidence="1">
    <location>
        <begin position="22"/>
        <end position="235"/>
    </location>
</feature>
<dbReference type="GO" id="GO:0016787">
    <property type="term" value="F:hydrolase activity"/>
    <property type="evidence" value="ECO:0007669"/>
    <property type="project" value="InterPro"/>
</dbReference>
<accession>A0A381MY72</accession>
<dbReference type="PROSITE" id="PS51257">
    <property type="entry name" value="PROKAR_LIPOPROTEIN"/>
    <property type="match status" value="1"/>
</dbReference>
<dbReference type="AlphaFoldDB" id="A0A381MY72"/>
<organism evidence="2">
    <name type="scientific">marine metagenome</name>
    <dbReference type="NCBI Taxonomy" id="408172"/>
    <lineage>
        <taxon>unclassified sequences</taxon>
        <taxon>metagenomes</taxon>
        <taxon>ecological metagenomes</taxon>
    </lineage>
</organism>
<sequence length="237" mass="26935">MRIKTLLITLIFIIGCNSQNNQWVDLFDGTSMNGWHVYNSDNTGKQWSAIDGQLVFKNKLLVTNEDLVTDKEYTNFELSLEWNISKGGNSGIFFGVQEIDEFDQAYKTGPEIQVLDNDNYAATDNHKASALYDLISVKGVKAKPHGEWNHVIIKIDHNNNIGNVTFNGEDLYSFPLAGPEWDNLVSGSKFSSDDYYLKIDHPDTVYTPMFGKFKTGKIGLQDHGHDVKFRNIKIREF</sequence>
<evidence type="ECO:0000259" key="1">
    <source>
        <dbReference type="Pfam" id="PF06439"/>
    </source>
</evidence>
<dbReference type="Pfam" id="PF06439">
    <property type="entry name" value="3keto-disac_hyd"/>
    <property type="match status" value="1"/>
</dbReference>